<accession>A0ABR3C9X5</accession>
<name>A0ABR3C9X5_9PEZI</name>
<keyword evidence="2" id="KW-1185">Reference proteome</keyword>
<dbReference type="EMBL" id="JAJVCZ030000008">
    <property type="protein sequence ID" value="KAL0257428.1"/>
    <property type="molecule type" value="Genomic_DNA"/>
</dbReference>
<protein>
    <submittedName>
        <fullName evidence="1">Uncharacterized protein</fullName>
    </submittedName>
</protein>
<evidence type="ECO:0000313" key="1">
    <source>
        <dbReference type="EMBL" id="KAL0257428.1"/>
    </source>
</evidence>
<dbReference type="Proteomes" id="UP001430584">
    <property type="component" value="Unassembled WGS sequence"/>
</dbReference>
<comment type="caution">
    <text evidence="1">The sequence shown here is derived from an EMBL/GenBank/DDBJ whole genome shotgun (WGS) entry which is preliminary data.</text>
</comment>
<reference evidence="1 2" key="1">
    <citation type="submission" date="2024-02" db="EMBL/GenBank/DDBJ databases">
        <title>De novo assembly and annotation of 12 fungi associated with fruit tree decline syndrome in Ontario, Canada.</title>
        <authorList>
            <person name="Sulman M."/>
            <person name="Ellouze W."/>
            <person name="Ilyukhin E."/>
        </authorList>
    </citation>
    <scope>NUCLEOTIDE SEQUENCE [LARGE SCALE GENOMIC DNA]</scope>
    <source>
        <strain evidence="1 2">FDS-637</strain>
    </source>
</reference>
<dbReference type="GeneID" id="92012326"/>
<evidence type="ECO:0000313" key="2">
    <source>
        <dbReference type="Proteomes" id="UP001430584"/>
    </source>
</evidence>
<dbReference type="RefSeq" id="XP_066630457.1">
    <property type="nucleotide sequence ID" value="XM_066779653.1"/>
</dbReference>
<proteinExistence type="predicted"/>
<gene>
    <name evidence="1" type="ORF">SLS55_008241</name>
</gene>
<organism evidence="1 2">
    <name type="scientific">Diplodia seriata</name>
    <dbReference type="NCBI Taxonomy" id="420778"/>
    <lineage>
        <taxon>Eukaryota</taxon>
        <taxon>Fungi</taxon>
        <taxon>Dikarya</taxon>
        <taxon>Ascomycota</taxon>
        <taxon>Pezizomycotina</taxon>
        <taxon>Dothideomycetes</taxon>
        <taxon>Dothideomycetes incertae sedis</taxon>
        <taxon>Botryosphaeriales</taxon>
        <taxon>Botryosphaeriaceae</taxon>
        <taxon>Diplodia</taxon>
    </lineage>
</organism>
<sequence length="160" mass="18283">MATPYQNPRACLVANFEAVFDYDDYLTETCPTIAASMAKFASYLERELGIAIGGIDGVYGPAWGNGAGYFTAEMAIREQLYEKRRGEGETRRGELRRDLAGNAWGRERGRVEKMQRRRERVPSQDSAMVREIRQLAEQRETAKRGFRGEWGRFTRETMLG</sequence>